<dbReference type="PANTHER" id="PTHR30313:SF2">
    <property type="entry name" value="DNA PRIMASE"/>
    <property type="match status" value="1"/>
</dbReference>
<dbReference type="SUPFAM" id="SSF56731">
    <property type="entry name" value="DNA primase core"/>
    <property type="match status" value="1"/>
</dbReference>
<evidence type="ECO:0000256" key="2">
    <source>
        <dbReference type="ARBA" id="ARBA00022515"/>
    </source>
</evidence>
<dbReference type="SUPFAM" id="SSF57783">
    <property type="entry name" value="Zinc beta-ribbon"/>
    <property type="match status" value="1"/>
</dbReference>
<dbReference type="PANTHER" id="PTHR30313">
    <property type="entry name" value="DNA PRIMASE"/>
    <property type="match status" value="1"/>
</dbReference>
<keyword evidence="7" id="KW-0863">Zinc-finger</keyword>
<sequence>MNNPIDIASLRGRIDIVQVIGHYLHLQKQGAGYVGLCPFHEDKHPSLQVNPAKGLYHCFSCEAGGDAFTFVQKREGCGFGEAVRICADLCHTGYIPREPEVRQPETKIKDLHDEAPTVSGNERFWKTLLPYDPGCGELRETYERFGVRMGADTATPALYRFTEGRLVFPIRDGAGQLVAFAARYLGTDPEVLKQRKYMNSKTSSIYKKDHLLYAWHEAEAAIRESGQVFITEGYKDALAMHAAGFGRTVALCGVNLSEVHLSLIRGAADTVFLLLDADRAGRETAGKLVPLLRKSGLQVVNLVPEGGKDPDEMFRRMGREAFAAWVRKAMIPPARSRVGELLSAACRRWPESVAEGYGPEEIPEMSLPEDRQSFTGCFPELDKLYEQHTELSHTEPVRQGELIRYLHLCYREICLETDVRNECRRLARTADEDARAACIDSLQRYRLELRDASLALHRRG</sequence>
<dbReference type="GO" id="GO:0003677">
    <property type="term" value="F:DNA binding"/>
    <property type="evidence" value="ECO:0007669"/>
    <property type="project" value="InterPro"/>
</dbReference>
<dbReference type="Gene3D" id="3.40.1360.10">
    <property type="match status" value="1"/>
</dbReference>
<feature type="domain" description="Toprim" evidence="10">
    <location>
        <begin position="226"/>
        <end position="307"/>
    </location>
</feature>
<dbReference type="AlphaFoldDB" id="A0A3D8HG95"/>
<reference evidence="11 14" key="2">
    <citation type="submission" date="2020-08" db="EMBL/GenBank/DDBJ databases">
        <title>Genome public.</title>
        <authorList>
            <person name="Liu C."/>
            <person name="Sun Q."/>
        </authorList>
    </citation>
    <scope>NUCLEOTIDE SEQUENCE [LARGE SCALE GENOMIC DNA]</scope>
    <source>
        <strain evidence="11 14">426_9</strain>
    </source>
</reference>
<dbReference type="CDD" id="cd03364">
    <property type="entry name" value="TOPRIM_DnaG_primases"/>
    <property type="match status" value="1"/>
</dbReference>
<dbReference type="InterPro" id="IPR002694">
    <property type="entry name" value="Znf_CHC2"/>
</dbReference>
<dbReference type="InterPro" id="IPR006171">
    <property type="entry name" value="TOPRIM_dom"/>
</dbReference>
<dbReference type="Proteomes" id="UP000256321">
    <property type="component" value="Unassembled WGS sequence"/>
</dbReference>
<evidence type="ECO:0000259" key="10">
    <source>
        <dbReference type="PROSITE" id="PS50880"/>
    </source>
</evidence>
<evidence type="ECO:0000256" key="6">
    <source>
        <dbReference type="ARBA" id="ARBA00022723"/>
    </source>
</evidence>
<dbReference type="GO" id="GO:0006269">
    <property type="term" value="P:DNA replication, synthesis of primer"/>
    <property type="evidence" value="ECO:0007669"/>
    <property type="project" value="UniProtKB-KW"/>
</dbReference>
<evidence type="ECO:0000256" key="9">
    <source>
        <dbReference type="ARBA" id="ARBA00023163"/>
    </source>
</evidence>
<dbReference type="Proteomes" id="UP000629596">
    <property type="component" value="Unassembled WGS sequence"/>
</dbReference>
<accession>A0A3D8HG95</accession>
<evidence type="ECO:0000256" key="1">
    <source>
        <dbReference type="ARBA" id="ARBA00022478"/>
    </source>
</evidence>
<dbReference type="Pfam" id="PF13155">
    <property type="entry name" value="Toprim_2"/>
    <property type="match status" value="1"/>
</dbReference>
<evidence type="ECO:0000256" key="7">
    <source>
        <dbReference type="ARBA" id="ARBA00022771"/>
    </source>
</evidence>
<evidence type="ECO:0000313" key="11">
    <source>
        <dbReference type="EMBL" id="MBC8601283.1"/>
    </source>
</evidence>
<keyword evidence="14" id="KW-1185">Reference proteome</keyword>
<protein>
    <submittedName>
        <fullName evidence="12">Toprim domain-containing protein</fullName>
    </submittedName>
</protein>
<dbReference type="SMART" id="SM00493">
    <property type="entry name" value="TOPRIM"/>
    <property type="match status" value="1"/>
</dbReference>
<dbReference type="PROSITE" id="PS50880">
    <property type="entry name" value="TOPRIM"/>
    <property type="match status" value="1"/>
</dbReference>
<keyword evidence="1" id="KW-0240">DNA-directed RNA polymerase</keyword>
<dbReference type="EMBL" id="JACRTI010000010">
    <property type="protein sequence ID" value="MBC8601283.1"/>
    <property type="molecule type" value="Genomic_DNA"/>
</dbReference>
<dbReference type="SMART" id="SM00400">
    <property type="entry name" value="ZnF_CHCC"/>
    <property type="match status" value="1"/>
</dbReference>
<evidence type="ECO:0000313" key="13">
    <source>
        <dbReference type="Proteomes" id="UP000256321"/>
    </source>
</evidence>
<keyword evidence="4" id="KW-0548">Nucleotidyltransferase</keyword>
<dbReference type="InterPro" id="IPR036977">
    <property type="entry name" value="DNA_primase_Znf_CHC2"/>
</dbReference>
<dbReference type="GO" id="GO:0000428">
    <property type="term" value="C:DNA-directed RNA polymerase complex"/>
    <property type="evidence" value="ECO:0007669"/>
    <property type="project" value="UniProtKB-KW"/>
</dbReference>
<organism evidence="12 13">
    <name type="scientific">Parabacteroides acidifaciens</name>
    <dbReference type="NCBI Taxonomy" id="2290935"/>
    <lineage>
        <taxon>Bacteria</taxon>
        <taxon>Pseudomonadati</taxon>
        <taxon>Bacteroidota</taxon>
        <taxon>Bacteroidia</taxon>
        <taxon>Bacteroidales</taxon>
        <taxon>Tannerellaceae</taxon>
        <taxon>Parabacteroides</taxon>
    </lineage>
</organism>
<keyword evidence="6" id="KW-0479">Metal-binding</keyword>
<dbReference type="InterPro" id="IPR034151">
    <property type="entry name" value="TOPRIM_DnaG_bac"/>
</dbReference>
<dbReference type="InterPro" id="IPR013264">
    <property type="entry name" value="DNAG_N"/>
</dbReference>
<dbReference type="Gene3D" id="3.90.580.10">
    <property type="entry name" value="Zinc finger, CHC2-type domain"/>
    <property type="match status" value="1"/>
</dbReference>
<dbReference type="GO" id="GO:0005737">
    <property type="term" value="C:cytoplasm"/>
    <property type="evidence" value="ECO:0007669"/>
    <property type="project" value="TreeGrafter"/>
</dbReference>
<gene>
    <name evidence="12" type="ORF">DWU89_06210</name>
    <name evidence="11" type="ORF">H8784_06060</name>
</gene>
<evidence type="ECO:0000256" key="8">
    <source>
        <dbReference type="ARBA" id="ARBA00022833"/>
    </source>
</evidence>
<evidence type="ECO:0000256" key="3">
    <source>
        <dbReference type="ARBA" id="ARBA00022679"/>
    </source>
</evidence>
<dbReference type="Gene3D" id="3.90.980.10">
    <property type="entry name" value="DNA primase, catalytic core, N-terminal domain"/>
    <property type="match status" value="1"/>
</dbReference>
<dbReference type="EMBL" id="QREV01000010">
    <property type="protein sequence ID" value="RDU49966.1"/>
    <property type="molecule type" value="Genomic_DNA"/>
</dbReference>
<proteinExistence type="predicted"/>
<reference evidence="12 13" key="1">
    <citation type="submission" date="2018-07" db="EMBL/GenBank/DDBJ databases">
        <title>Parabacteroides acidifaciens nov. sp., isolated from human feces.</title>
        <authorList>
            <person name="Wang Y.J."/>
        </authorList>
    </citation>
    <scope>NUCLEOTIDE SEQUENCE [LARGE SCALE GENOMIC DNA]</scope>
    <source>
        <strain evidence="12 13">426-9</strain>
    </source>
</reference>
<keyword evidence="2" id="KW-0639">Primosome</keyword>
<evidence type="ECO:0000313" key="12">
    <source>
        <dbReference type="EMBL" id="RDU49966.1"/>
    </source>
</evidence>
<evidence type="ECO:0000256" key="5">
    <source>
        <dbReference type="ARBA" id="ARBA00022705"/>
    </source>
</evidence>
<dbReference type="GO" id="GO:0008270">
    <property type="term" value="F:zinc ion binding"/>
    <property type="evidence" value="ECO:0007669"/>
    <property type="project" value="UniProtKB-KW"/>
</dbReference>
<keyword evidence="5" id="KW-0235">DNA replication</keyword>
<keyword evidence="8" id="KW-0862">Zinc</keyword>
<dbReference type="InterPro" id="IPR037068">
    <property type="entry name" value="DNA_primase_core_N_sf"/>
</dbReference>
<keyword evidence="3" id="KW-0808">Transferase</keyword>
<dbReference type="RefSeq" id="WP_115498771.1">
    <property type="nucleotide sequence ID" value="NZ_JACRTI010000010.1"/>
</dbReference>
<evidence type="ECO:0000313" key="14">
    <source>
        <dbReference type="Proteomes" id="UP000629596"/>
    </source>
</evidence>
<dbReference type="Pfam" id="PF01807">
    <property type="entry name" value="Zn_ribbon_DnaG"/>
    <property type="match status" value="1"/>
</dbReference>
<comment type="caution">
    <text evidence="12">The sequence shown here is derived from an EMBL/GenBank/DDBJ whole genome shotgun (WGS) entry which is preliminary data.</text>
</comment>
<dbReference type="GO" id="GO:0003899">
    <property type="term" value="F:DNA-directed RNA polymerase activity"/>
    <property type="evidence" value="ECO:0007669"/>
    <property type="project" value="InterPro"/>
</dbReference>
<keyword evidence="9" id="KW-0804">Transcription</keyword>
<dbReference type="Pfam" id="PF08275">
    <property type="entry name" value="DNAG_N"/>
    <property type="match status" value="1"/>
</dbReference>
<name>A0A3D8HG95_9BACT</name>
<dbReference type="InterPro" id="IPR050219">
    <property type="entry name" value="DnaG_primase"/>
</dbReference>
<evidence type="ECO:0000256" key="4">
    <source>
        <dbReference type="ARBA" id="ARBA00022695"/>
    </source>
</evidence>
<dbReference type="GO" id="GO:1990077">
    <property type="term" value="C:primosome complex"/>
    <property type="evidence" value="ECO:0007669"/>
    <property type="project" value="UniProtKB-KW"/>
</dbReference>